<gene>
    <name evidence="2" type="ORF">JMJ58_08755</name>
</gene>
<dbReference type="GeneID" id="62875209"/>
<sequence>MRELRRCDFCGGDAAGAFEIVPPELEPTEAEQRRVVLCADCKNRLQTLTEPLLARAGADGESSAAAAEDEDGSDRRSDDESGDGDRAGESTSESGTVVASADESTPKRSRASSPNATVSDAAPGESDAVGDDVGANNTESDGAEAEAAATDNSAADAGGDAAIDSESLLEDGITFEHSEPANGESDTPETASTTGEETDDTAESDDERSGDAETGASADRDESSQPPAAYGKVLRLLRNREFPMQRSAVESLAAGAYDLESSEVDAIIDHAIERDEFVEKRGELRRPDA</sequence>
<evidence type="ECO:0000313" key="3">
    <source>
        <dbReference type="Proteomes" id="UP000637819"/>
    </source>
</evidence>
<feature type="compositionally biased region" description="Low complexity" evidence="1">
    <location>
        <begin position="54"/>
        <end position="66"/>
    </location>
</feature>
<organism evidence="2 3">
    <name type="scientific">Haloterrigena salifodinae</name>
    <dbReference type="NCBI Taxonomy" id="2675099"/>
    <lineage>
        <taxon>Archaea</taxon>
        <taxon>Methanobacteriati</taxon>
        <taxon>Methanobacteriota</taxon>
        <taxon>Stenosarchaea group</taxon>
        <taxon>Halobacteria</taxon>
        <taxon>Halobacteriales</taxon>
        <taxon>Natrialbaceae</taxon>
        <taxon>Haloterrigena</taxon>
    </lineage>
</organism>
<protein>
    <submittedName>
        <fullName evidence="2">Uncharacterized protein</fullName>
    </submittedName>
</protein>
<feature type="compositionally biased region" description="Basic and acidic residues" evidence="1">
    <location>
        <begin position="73"/>
        <end position="88"/>
    </location>
</feature>
<feature type="region of interest" description="Disordered" evidence="1">
    <location>
        <begin position="51"/>
        <end position="231"/>
    </location>
</feature>
<dbReference type="OrthoDB" id="204261at2157"/>
<dbReference type="RefSeq" id="WP_204749071.1">
    <property type="nucleotide sequence ID" value="NZ_CP069188.1"/>
</dbReference>
<proteinExistence type="predicted"/>
<dbReference type="KEGG" id="hsal:JMJ58_08755"/>
<evidence type="ECO:0000256" key="1">
    <source>
        <dbReference type="SAM" id="MobiDB-lite"/>
    </source>
</evidence>
<accession>A0A8T8E647</accession>
<reference evidence="2 3" key="1">
    <citation type="submission" date="2021-01" db="EMBL/GenBank/DDBJ databases">
        <title>Genome Sequence and Methylation Pattern of Haloterrigena salifodinae BOL5-1, An Extremely Halophilic Archaeon from a Bolivian Salt Mine.</title>
        <authorList>
            <person name="DasSarma P."/>
            <person name="Anton B.P."/>
            <person name="DasSarma S.L."/>
            <person name="von Ehrenheim H.A.L."/>
            <person name="Martinez F.L."/>
            <person name="Guzman D."/>
            <person name="Roberts R.J."/>
            <person name="DasSarma S."/>
        </authorList>
    </citation>
    <scope>NUCLEOTIDE SEQUENCE [LARGE SCALE GENOMIC DNA]</scope>
    <source>
        <strain evidence="2 3">BOL5-1</strain>
    </source>
</reference>
<evidence type="ECO:0000313" key="2">
    <source>
        <dbReference type="EMBL" id="QRV16936.1"/>
    </source>
</evidence>
<feature type="compositionally biased region" description="Acidic residues" evidence="1">
    <location>
        <begin position="196"/>
        <end position="208"/>
    </location>
</feature>
<dbReference type="AlphaFoldDB" id="A0A8T8E647"/>
<dbReference type="Proteomes" id="UP000637819">
    <property type="component" value="Chromosome"/>
</dbReference>
<dbReference type="EMBL" id="CP069188">
    <property type="protein sequence ID" value="QRV16936.1"/>
    <property type="molecule type" value="Genomic_DNA"/>
</dbReference>
<name>A0A8T8E647_9EURY</name>
<feature type="compositionally biased region" description="Low complexity" evidence="1">
    <location>
        <begin position="145"/>
        <end position="166"/>
    </location>
</feature>
<keyword evidence="3" id="KW-1185">Reference proteome</keyword>